<dbReference type="Proteomes" id="UP000054630">
    <property type="component" value="Unassembled WGS sequence"/>
</dbReference>
<organism evidence="1 2">
    <name type="scientific">Trichinella nelsoni</name>
    <dbReference type="NCBI Taxonomy" id="6336"/>
    <lineage>
        <taxon>Eukaryota</taxon>
        <taxon>Metazoa</taxon>
        <taxon>Ecdysozoa</taxon>
        <taxon>Nematoda</taxon>
        <taxon>Enoplea</taxon>
        <taxon>Dorylaimia</taxon>
        <taxon>Trichinellida</taxon>
        <taxon>Trichinellidae</taxon>
        <taxon>Trichinella</taxon>
    </lineage>
</organism>
<gene>
    <name evidence="1" type="ORF">T07_12542</name>
</gene>
<protein>
    <submittedName>
        <fullName evidence="1">Uncharacterized protein</fullName>
    </submittedName>
</protein>
<dbReference type="AlphaFoldDB" id="A0A0V0S8P6"/>
<dbReference type="EMBL" id="JYDL01000026">
    <property type="protein sequence ID" value="KRX23133.1"/>
    <property type="molecule type" value="Genomic_DNA"/>
</dbReference>
<evidence type="ECO:0000313" key="2">
    <source>
        <dbReference type="Proteomes" id="UP000054630"/>
    </source>
</evidence>
<accession>A0A0V0S8P6</accession>
<reference evidence="1 2" key="1">
    <citation type="submission" date="2015-01" db="EMBL/GenBank/DDBJ databases">
        <title>Evolution of Trichinella species and genotypes.</title>
        <authorList>
            <person name="Korhonen P.K."/>
            <person name="Edoardo P."/>
            <person name="Giuseppe L.R."/>
            <person name="Gasser R.B."/>
        </authorList>
    </citation>
    <scope>NUCLEOTIDE SEQUENCE [LARGE SCALE GENOMIC DNA]</scope>
    <source>
        <strain evidence="1">ISS37</strain>
    </source>
</reference>
<proteinExistence type="predicted"/>
<evidence type="ECO:0000313" key="1">
    <source>
        <dbReference type="EMBL" id="KRX23133.1"/>
    </source>
</evidence>
<sequence length="145" mass="17107">MPRFSENEKAEMRKNGTLHNDSREYQCSEKGLLRCYFENHQVPLTVLRFLIVEQVYTKNASERRKSNNLARCQLLTDHHERSNFYSMMSRFVYIALLPLLSNALAAQNYSNFFHHSVTPPSVIFMFIDVRNHNGKLISRLFFSEL</sequence>
<comment type="caution">
    <text evidence="1">The sequence shown here is derived from an EMBL/GenBank/DDBJ whole genome shotgun (WGS) entry which is preliminary data.</text>
</comment>
<dbReference type="OrthoDB" id="5937164at2759"/>
<name>A0A0V0S8P6_9BILA</name>
<keyword evidence="2" id="KW-1185">Reference proteome</keyword>